<protein>
    <submittedName>
        <fullName evidence="1">Uncharacterized protein</fullName>
    </submittedName>
</protein>
<keyword evidence="2" id="KW-1185">Reference proteome</keyword>
<accession>A0AAW1R2W5</accession>
<organism evidence="1 2">
    <name type="scientific">Apatococcus lobatus</name>
    <dbReference type="NCBI Taxonomy" id="904363"/>
    <lineage>
        <taxon>Eukaryota</taxon>
        <taxon>Viridiplantae</taxon>
        <taxon>Chlorophyta</taxon>
        <taxon>core chlorophytes</taxon>
        <taxon>Trebouxiophyceae</taxon>
        <taxon>Chlorellales</taxon>
        <taxon>Chlorellaceae</taxon>
        <taxon>Apatococcus</taxon>
    </lineage>
</organism>
<dbReference type="Proteomes" id="UP001438707">
    <property type="component" value="Unassembled WGS sequence"/>
</dbReference>
<sequence>MLSWHRRFKIPFVDRAILRSPKTSHLNLSYNVLTKPLQDVERQLKEKHLCVTARPSAGLPLQAHKARPVHFRSVDQSFSGGGIQDLAPEAV</sequence>
<gene>
    <name evidence="1" type="ORF">WJX74_006268</name>
</gene>
<evidence type="ECO:0000313" key="2">
    <source>
        <dbReference type="Proteomes" id="UP001438707"/>
    </source>
</evidence>
<proteinExistence type="predicted"/>
<dbReference type="AlphaFoldDB" id="A0AAW1R2W5"/>
<name>A0AAW1R2W5_9CHLO</name>
<dbReference type="EMBL" id="JALJOS010000017">
    <property type="protein sequence ID" value="KAK9827858.1"/>
    <property type="molecule type" value="Genomic_DNA"/>
</dbReference>
<evidence type="ECO:0000313" key="1">
    <source>
        <dbReference type="EMBL" id="KAK9827858.1"/>
    </source>
</evidence>
<comment type="caution">
    <text evidence="1">The sequence shown here is derived from an EMBL/GenBank/DDBJ whole genome shotgun (WGS) entry which is preliminary data.</text>
</comment>
<reference evidence="1 2" key="1">
    <citation type="journal article" date="2024" name="Nat. Commun.">
        <title>Phylogenomics reveals the evolutionary origins of lichenization in chlorophyte algae.</title>
        <authorList>
            <person name="Puginier C."/>
            <person name="Libourel C."/>
            <person name="Otte J."/>
            <person name="Skaloud P."/>
            <person name="Haon M."/>
            <person name="Grisel S."/>
            <person name="Petersen M."/>
            <person name="Berrin J.G."/>
            <person name="Delaux P.M."/>
            <person name="Dal Grande F."/>
            <person name="Keller J."/>
        </authorList>
    </citation>
    <scope>NUCLEOTIDE SEQUENCE [LARGE SCALE GENOMIC DNA]</scope>
    <source>
        <strain evidence="1 2">SAG 2145</strain>
    </source>
</reference>